<protein>
    <recommendedName>
        <fullName evidence="3">Transmembrane protein</fullName>
    </recommendedName>
</protein>
<evidence type="ECO:0000256" key="1">
    <source>
        <dbReference type="SAM" id="Phobius"/>
    </source>
</evidence>
<organism evidence="2">
    <name type="scientific">Medicago truncatula</name>
    <name type="common">Barrel medic</name>
    <name type="synonym">Medicago tribuloides</name>
    <dbReference type="NCBI Taxonomy" id="3880"/>
    <lineage>
        <taxon>Eukaryota</taxon>
        <taxon>Viridiplantae</taxon>
        <taxon>Streptophyta</taxon>
        <taxon>Embryophyta</taxon>
        <taxon>Tracheophyta</taxon>
        <taxon>Spermatophyta</taxon>
        <taxon>Magnoliopsida</taxon>
        <taxon>eudicotyledons</taxon>
        <taxon>Gunneridae</taxon>
        <taxon>Pentapetalae</taxon>
        <taxon>rosids</taxon>
        <taxon>fabids</taxon>
        <taxon>Fabales</taxon>
        <taxon>Fabaceae</taxon>
        <taxon>Papilionoideae</taxon>
        <taxon>50 kb inversion clade</taxon>
        <taxon>NPAAA clade</taxon>
        <taxon>Hologalegina</taxon>
        <taxon>IRL clade</taxon>
        <taxon>Trifolieae</taxon>
        <taxon>Medicago</taxon>
    </lineage>
</organism>
<keyword evidence="1" id="KW-0812">Transmembrane</keyword>
<proteinExistence type="evidence at transcript level"/>
<feature type="transmembrane region" description="Helical" evidence="1">
    <location>
        <begin position="12"/>
        <end position="32"/>
    </location>
</feature>
<dbReference type="EMBL" id="BT142486">
    <property type="protein sequence ID" value="AFK42280.1"/>
    <property type="molecule type" value="mRNA"/>
</dbReference>
<name>I3SPT8_MEDTR</name>
<sequence>MLLYVFAPLLDLNFLISILLSPLLFRFSLIVAKLHQKGLSAQLLNHICTKLVHLYFEGIP</sequence>
<evidence type="ECO:0008006" key="3">
    <source>
        <dbReference type="Google" id="ProtNLM"/>
    </source>
</evidence>
<reference evidence="2" key="1">
    <citation type="submission" date="2012-05" db="EMBL/GenBank/DDBJ databases">
        <authorList>
            <person name="Krishnakumar V."/>
            <person name="Cheung F."/>
            <person name="Xiao Y."/>
            <person name="Chan A."/>
            <person name="Moskal W.A."/>
            <person name="Town C.D."/>
        </authorList>
    </citation>
    <scope>NUCLEOTIDE SEQUENCE</scope>
</reference>
<evidence type="ECO:0000313" key="2">
    <source>
        <dbReference type="EMBL" id="AFK42280.1"/>
    </source>
</evidence>
<keyword evidence="1" id="KW-1133">Transmembrane helix</keyword>
<dbReference type="AlphaFoldDB" id="I3SPT8"/>
<accession>I3SPT8</accession>
<keyword evidence="1" id="KW-0472">Membrane</keyword>